<dbReference type="AlphaFoldDB" id="A0A3E3EBZ9"/>
<sequence>MDLRLRPYQLSDQSALAALANNPQVSANLKDIFPYPYTPQDAQNYLNFITQNSNNNLIEYAIIVDGLFAGAISITFGEDIYSHLAEIGYWLGEPYWHQGIMKKAVKMIIKYIFDNYDTKIIKAEIFSRNIGSRKVLLANNFEYLVTLKKHAYKRGEFLDLELFELTRDKYQDNQL</sequence>
<dbReference type="InterPro" id="IPR051531">
    <property type="entry name" value="N-acetyltransferase"/>
</dbReference>
<dbReference type="Gene3D" id="3.40.630.30">
    <property type="match status" value="1"/>
</dbReference>
<comment type="caution">
    <text evidence="6">The sequence shown here is derived from an EMBL/GenBank/DDBJ whole genome shotgun (WGS) entry which is preliminary data.</text>
</comment>
<gene>
    <name evidence="6" type="ORF">DXB93_10610</name>
    <name evidence="5" type="ORF">PM738_05675</name>
</gene>
<proteinExistence type="inferred from homology"/>
<keyword evidence="1 6" id="KW-0808">Transferase</keyword>
<dbReference type="Pfam" id="PF13302">
    <property type="entry name" value="Acetyltransf_3"/>
    <property type="match status" value="1"/>
</dbReference>
<organism evidence="6 7">
    <name type="scientific">Thomasclavelia ramosa</name>
    <dbReference type="NCBI Taxonomy" id="1547"/>
    <lineage>
        <taxon>Bacteria</taxon>
        <taxon>Bacillati</taxon>
        <taxon>Bacillota</taxon>
        <taxon>Erysipelotrichia</taxon>
        <taxon>Erysipelotrichales</taxon>
        <taxon>Coprobacillaceae</taxon>
        <taxon>Thomasclavelia</taxon>
    </lineage>
</organism>
<evidence type="ECO:0000313" key="7">
    <source>
        <dbReference type="Proteomes" id="UP000261032"/>
    </source>
</evidence>
<reference evidence="5" key="2">
    <citation type="submission" date="2023-01" db="EMBL/GenBank/DDBJ databases">
        <title>Human gut microbiome strain richness.</title>
        <authorList>
            <person name="Chen-Liaw A."/>
        </authorList>
    </citation>
    <scope>NUCLEOTIDE SEQUENCE</scope>
    <source>
        <strain evidence="5">1001217st2_G6_1001217B_191108</strain>
    </source>
</reference>
<dbReference type="SUPFAM" id="SSF55729">
    <property type="entry name" value="Acyl-CoA N-acyltransferases (Nat)"/>
    <property type="match status" value="1"/>
</dbReference>
<dbReference type="RefSeq" id="WP_003535781.1">
    <property type="nucleotide sequence ID" value="NZ_AP031443.1"/>
</dbReference>
<evidence type="ECO:0000256" key="1">
    <source>
        <dbReference type="ARBA" id="ARBA00022679"/>
    </source>
</evidence>
<dbReference type="Proteomes" id="UP000261032">
    <property type="component" value="Unassembled WGS sequence"/>
</dbReference>
<dbReference type="EMBL" id="JAQLKE010000006">
    <property type="protein sequence ID" value="MDB7083285.1"/>
    <property type="molecule type" value="Genomic_DNA"/>
</dbReference>
<dbReference type="PANTHER" id="PTHR43792">
    <property type="entry name" value="GNAT FAMILY, PUTATIVE (AFU_ORTHOLOGUE AFUA_3G00765)-RELATED-RELATED"/>
    <property type="match status" value="1"/>
</dbReference>
<evidence type="ECO:0000313" key="6">
    <source>
        <dbReference type="EMBL" id="RGD84410.1"/>
    </source>
</evidence>
<protein>
    <submittedName>
        <fullName evidence="5">GNAT family protein</fullName>
    </submittedName>
    <submittedName>
        <fullName evidence="6">N-acetyltransferase</fullName>
    </submittedName>
</protein>
<dbReference type="GeneID" id="64194756"/>
<evidence type="ECO:0000256" key="2">
    <source>
        <dbReference type="ARBA" id="ARBA00023315"/>
    </source>
</evidence>
<evidence type="ECO:0000256" key="3">
    <source>
        <dbReference type="ARBA" id="ARBA00038502"/>
    </source>
</evidence>
<dbReference type="PROSITE" id="PS51186">
    <property type="entry name" value="GNAT"/>
    <property type="match status" value="1"/>
</dbReference>
<dbReference type="GO" id="GO:0016747">
    <property type="term" value="F:acyltransferase activity, transferring groups other than amino-acyl groups"/>
    <property type="evidence" value="ECO:0007669"/>
    <property type="project" value="InterPro"/>
</dbReference>
<dbReference type="EMBL" id="QUSL01000016">
    <property type="protein sequence ID" value="RGD84410.1"/>
    <property type="molecule type" value="Genomic_DNA"/>
</dbReference>
<reference evidence="6 7" key="1">
    <citation type="submission" date="2018-08" db="EMBL/GenBank/DDBJ databases">
        <title>A genome reference for cultivated species of the human gut microbiota.</title>
        <authorList>
            <person name="Zou Y."/>
            <person name="Xue W."/>
            <person name="Luo G."/>
        </authorList>
    </citation>
    <scope>NUCLEOTIDE SEQUENCE [LARGE SCALE GENOMIC DNA]</scope>
    <source>
        <strain evidence="6 7">OM06-4</strain>
    </source>
</reference>
<dbReference type="PANTHER" id="PTHR43792:SF8">
    <property type="entry name" value="[RIBOSOMAL PROTEIN US5]-ALANINE N-ACETYLTRANSFERASE"/>
    <property type="match status" value="1"/>
</dbReference>
<comment type="similarity">
    <text evidence="3">Belongs to the acetyltransferase family. RimJ subfamily.</text>
</comment>
<keyword evidence="2" id="KW-0012">Acyltransferase</keyword>
<dbReference type="InterPro" id="IPR000182">
    <property type="entry name" value="GNAT_dom"/>
</dbReference>
<evidence type="ECO:0000259" key="4">
    <source>
        <dbReference type="PROSITE" id="PS51186"/>
    </source>
</evidence>
<name>A0A3E3EBZ9_9FIRM</name>
<dbReference type="Proteomes" id="UP001211987">
    <property type="component" value="Unassembled WGS sequence"/>
</dbReference>
<evidence type="ECO:0000313" key="5">
    <source>
        <dbReference type="EMBL" id="MDB7083285.1"/>
    </source>
</evidence>
<dbReference type="InterPro" id="IPR016181">
    <property type="entry name" value="Acyl_CoA_acyltransferase"/>
</dbReference>
<accession>A0A3E3EBZ9</accession>
<feature type="domain" description="N-acetyltransferase" evidence="4">
    <location>
        <begin position="16"/>
        <end position="164"/>
    </location>
</feature>